<reference evidence="2" key="1">
    <citation type="submission" date="2022-11" db="UniProtKB">
        <authorList>
            <consortium name="WormBaseParasite"/>
        </authorList>
    </citation>
    <scope>IDENTIFICATION</scope>
</reference>
<evidence type="ECO:0000313" key="1">
    <source>
        <dbReference type="Proteomes" id="UP000887560"/>
    </source>
</evidence>
<protein>
    <submittedName>
        <fullName evidence="2">Uncharacterized protein</fullName>
    </submittedName>
</protein>
<evidence type="ECO:0000313" key="2">
    <source>
        <dbReference type="WBParaSite" id="scf7180000419299.g3634"/>
    </source>
</evidence>
<sequence>MSTTTSLQASENSQAIPPQFLTEAIDTKPPPSFLLIDQKPREDLLLSQQQQQTSNFIENKFQDSKNVTATRNALFGVEQSPNNNFLINK</sequence>
<name>A0A915NJJ5_9BILA</name>
<dbReference type="AlphaFoldDB" id="A0A915NJJ5"/>
<proteinExistence type="predicted"/>
<dbReference type="Proteomes" id="UP000887560">
    <property type="component" value="Unplaced"/>
</dbReference>
<keyword evidence="1" id="KW-1185">Reference proteome</keyword>
<dbReference type="WBParaSite" id="scf7180000419299.g3634">
    <property type="protein sequence ID" value="scf7180000419299.g3634"/>
    <property type="gene ID" value="scf7180000419299.g3634"/>
</dbReference>
<organism evidence="1 2">
    <name type="scientific">Meloidogyne floridensis</name>
    <dbReference type="NCBI Taxonomy" id="298350"/>
    <lineage>
        <taxon>Eukaryota</taxon>
        <taxon>Metazoa</taxon>
        <taxon>Ecdysozoa</taxon>
        <taxon>Nematoda</taxon>
        <taxon>Chromadorea</taxon>
        <taxon>Rhabditida</taxon>
        <taxon>Tylenchina</taxon>
        <taxon>Tylenchomorpha</taxon>
        <taxon>Tylenchoidea</taxon>
        <taxon>Meloidogynidae</taxon>
        <taxon>Meloidogyninae</taxon>
        <taxon>Meloidogyne</taxon>
    </lineage>
</organism>
<accession>A0A915NJJ5</accession>